<evidence type="ECO:0000313" key="8">
    <source>
        <dbReference type="EMBL" id="RGE88907.1"/>
    </source>
</evidence>
<dbReference type="GO" id="GO:0005524">
    <property type="term" value="F:ATP binding"/>
    <property type="evidence" value="ECO:0007669"/>
    <property type="project" value="InterPro"/>
</dbReference>
<gene>
    <name evidence="8" type="ORF">DW016_05220</name>
</gene>
<keyword evidence="8" id="KW-0378">Hydrolase</keyword>
<dbReference type="AlphaFoldDB" id="A0A3E3K4B5"/>
<feature type="transmembrane region" description="Helical" evidence="6">
    <location>
        <begin position="96"/>
        <end position="114"/>
    </location>
</feature>
<dbReference type="GO" id="GO:0016887">
    <property type="term" value="F:ATP hydrolysis activity"/>
    <property type="evidence" value="ECO:0007669"/>
    <property type="project" value="InterPro"/>
</dbReference>
<evidence type="ECO:0000256" key="1">
    <source>
        <dbReference type="ARBA" id="ARBA00004141"/>
    </source>
</evidence>
<keyword evidence="2 6" id="KW-0812">Transmembrane</keyword>
<evidence type="ECO:0000256" key="2">
    <source>
        <dbReference type="ARBA" id="ARBA00022692"/>
    </source>
</evidence>
<evidence type="ECO:0000313" key="9">
    <source>
        <dbReference type="Proteomes" id="UP000261080"/>
    </source>
</evidence>
<evidence type="ECO:0000256" key="3">
    <source>
        <dbReference type="ARBA" id="ARBA00022967"/>
    </source>
</evidence>
<dbReference type="InterPro" id="IPR036412">
    <property type="entry name" value="HAD-like_sf"/>
</dbReference>
<dbReference type="InterPro" id="IPR001757">
    <property type="entry name" value="P_typ_ATPase"/>
</dbReference>
<dbReference type="SFLD" id="SFLDF00027">
    <property type="entry name" value="p-type_atpase"/>
    <property type="match status" value="1"/>
</dbReference>
<dbReference type="InterPro" id="IPR023298">
    <property type="entry name" value="ATPase_P-typ_TM_dom_sf"/>
</dbReference>
<evidence type="ECO:0000256" key="4">
    <source>
        <dbReference type="ARBA" id="ARBA00022989"/>
    </source>
</evidence>
<feature type="transmembrane region" description="Helical" evidence="6">
    <location>
        <begin position="70"/>
        <end position="90"/>
    </location>
</feature>
<feature type="transmembrane region" description="Helical" evidence="6">
    <location>
        <begin position="718"/>
        <end position="737"/>
    </location>
</feature>
<dbReference type="SUPFAM" id="SSF56784">
    <property type="entry name" value="HAD-like"/>
    <property type="match status" value="1"/>
</dbReference>
<dbReference type="GO" id="GO:0016020">
    <property type="term" value="C:membrane"/>
    <property type="evidence" value="ECO:0007669"/>
    <property type="project" value="UniProtKB-SubCell"/>
</dbReference>
<protein>
    <submittedName>
        <fullName evidence="8">HAD family hydrolase</fullName>
    </submittedName>
</protein>
<dbReference type="Gene3D" id="1.20.1110.10">
    <property type="entry name" value="Calcium-transporting ATPase, transmembrane domain"/>
    <property type="match status" value="1"/>
</dbReference>
<dbReference type="PRINTS" id="PR00119">
    <property type="entry name" value="CATATPASE"/>
</dbReference>
<feature type="transmembrane region" description="Helical" evidence="6">
    <location>
        <begin position="241"/>
        <end position="262"/>
    </location>
</feature>
<dbReference type="InterPro" id="IPR023299">
    <property type="entry name" value="ATPase_P-typ_cyto_dom_N"/>
</dbReference>
<feature type="transmembrane region" description="Helical" evidence="6">
    <location>
        <begin position="623"/>
        <end position="647"/>
    </location>
</feature>
<dbReference type="InterPro" id="IPR008250">
    <property type="entry name" value="ATPase_P-typ_transduc_dom_A_sf"/>
</dbReference>
<dbReference type="Pfam" id="PF00702">
    <property type="entry name" value="Hydrolase"/>
    <property type="match status" value="1"/>
</dbReference>
<dbReference type="PANTHER" id="PTHR42861">
    <property type="entry name" value="CALCIUM-TRANSPORTING ATPASE"/>
    <property type="match status" value="1"/>
</dbReference>
<dbReference type="Proteomes" id="UP000261080">
    <property type="component" value="Unassembled WGS sequence"/>
</dbReference>
<accession>A0A3E3K4B5</accession>
<dbReference type="Gene3D" id="3.40.1110.10">
    <property type="entry name" value="Calcium-transporting ATPase, cytoplasmic domain N"/>
    <property type="match status" value="1"/>
</dbReference>
<dbReference type="PROSITE" id="PS00154">
    <property type="entry name" value="ATPASE_E1_E2"/>
    <property type="match status" value="1"/>
</dbReference>
<keyword evidence="4 6" id="KW-1133">Transmembrane helix</keyword>
<comment type="subcellular location">
    <subcellularLocation>
        <location evidence="1">Membrane</location>
        <topology evidence="1">Multi-pass membrane protein</topology>
    </subcellularLocation>
</comment>
<reference evidence="8 9" key="1">
    <citation type="submission" date="2018-08" db="EMBL/GenBank/DDBJ databases">
        <title>A genome reference for cultivated species of the human gut microbiota.</title>
        <authorList>
            <person name="Zou Y."/>
            <person name="Xue W."/>
            <person name="Luo G."/>
        </authorList>
    </citation>
    <scope>NUCLEOTIDE SEQUENCE [LARGE SCALE GENOMIC DNA]</scope>
    <source>
        <strain evidence="8 9">AF37-2AT</strain>
    </source>
</reference>
<sequence>MIERLAGIRRKRQEEDTEYEPERLPIRRCIPDYHMGLYEEEILEREEGGWTNLPVDPPSKTTKEIIHDNIFTYFNLIFAILGLLLILVGAFRDLTFLPVIILNTLIGIVQEVRAKNVLDKMTMLHAPKATVVRNGRKRVIAVEDLVIDDIVIFKAGNQICADAIVEHGEVQVNESLLTGEADEITKHKGDMLMSGSFIVSGECHARLEKVGADSYISRLTLEAKAMKDGEQSEMIRSLDKLVKCVGIAIIPIGFILFIQSFFLNDEGFRSSVTAMVAAVIGMVPEGLYLLASVALAVSAVRLAKQKVLLHDMKSIETLARVNVLCVDKTGTITENTMKVQGLRATRHYNKETMPPLKGLIGDFAHAMSRDNITMEAVQAYFQKSTGRKAQKITSFSSEYKYSSATFEESSYVLGAPEFVLRDDYPAYEEEIEKEASKGYRVLVFGNCEETPDGRALRGKVTPLAYIMLANPIRKEAPQTFAYFEEQGVEVKVISGDNPVTVSEVAKKAGIAGADDFVDAATLTTEEEIRQAVQKYTVFGRVTPSQKRQFVKALKSAGHTVAMTGDGVNDVLALKDADCSIAMASGSDAAAQASQLVLLESDFSCMPSVVLEGRRVVNNIQRSASLFLVKNMFSFLLAIFSAVFMITYPLEPSQVSLISMFTIGVPAFFLALEPNKSMIKGHFLTNVFLKALPAALTDVLAVGALVVFGETFGVNATDISTAATMLLAIVGFMILYRISRPMNKIRVAVLLLCICALLFCSTVLNKLFAITGMSAECIMLFVVFSIATEPVLRYLTMFVRKLKYFYDRIRRNLVLGKEAKEEG</sequence>
<evidence type="ECO:0000256" key="6">
    <source>
        <dbReference type="SAM" id="Phobius"/>
    </source>
</evidence>
<feature type="transmembrane region" description="Helical" evidence="6">
    <location>
        <begin position="274"/>
        <end position="303"/>
    </location>
</feature>
<dbReference type="SFLD" id="SFLDS00003">
    <property type="entry name" value="Haloacid_Dehalogenase"/>
    <property type="match status" value="1"/>
</dbReference>
<feature type="transmembrane region" description="Helical" evidence="6">
    <location>
        <begin position="683"/>
        <end position="706"/>
    </location>
</feature>
<keyword evidence="3" id="KW-1278">Translocase</keyword>
<dbReference type="OrthoDB" id="9760364at2"/>
<dbReference type="PRINTS" id="PR00120">
    <property type="entry name" value="HATPASE"/>
</dbReference>
<dbReference type="Gene3D" id="2.70.150.10">
    <property type="entry name" value="Calcium-transporting ATPase, cytoplasmic transduction domain A"/>
    <property type="match status" value="1"/>
</dbReference>
<dbReference type="SUPFAM" id="SSF81665">
    <property type="entry name" value="Calcium ATPase, transmembrane domain M"/>
    <property type="match status" value="1"/>
</dbReference>
<dbReference type="InterPro" id="IPR018303">
    <property type="entry name" value="ATPase_P-typ_P_site"/>
</dbReference>
<evidence type="ECO:0000259" key="7">
    <source>
        <dbReference type="Pfam" id="PF00122"/>
    </source>
</evidence>
<dbReference type="CDD" id="cd02609">
    <property type="entry name" value="P-type_ATPase"/>
    <property type="match status" value="1"/>
</dbReference>
<dbReference type="InterPro" id="IPR044492">
    <property type="entry name" value="P_typ_ATPase_HD_dom"/>
</dbReference>
<dbReference type="SUPFAM" id="SSF81653">
    <property type="entry name" value="Calcium ATPase, transduction domain A"/>
    <property type="match status" value="1"/>
</dbReference>
<feature type="transmembrane region" description="Helical" evidence="6">
    <location>
        <begin position="744"/>
        <end position="763"/>
    </location>
</feature>
<dbReference type="InterPro" id="IPR023214">
    <property type="entry name" value="HAD_sf"/>
</dbReference>
<organism evidence="8 9">
    <name type="scientific">Sellimonas intestinalis</name>
    <dbReference type="NCBI Taxonomy" id="1653434"/>
    <lineage>
        <taxon>Bacteria</taxon>
        <taxon>Bacillati</taxon>
        <taxon>Bacillota</taxon>
        <taxon>Clostridia</taxon>
        <taxon>Lachnospirales</taxon>
        <taxon>Lachnospiraceae</taxon>
        <taxon>Sellimonas</taxon>
    </lineage>
</organism>
<dbReference type="InterPro" id="IPR059000">
    <property type="entry name" value="ATPase_P-type_domA"/>
</dbReference>
<evidence type="ECO:0000256" key="5">
    <source>
        <dbReference type="ARBA" id="ARBA00023136"/>
    </source>
</evidence>
<dbReference type="NCBIfam" id="TIGR01494">
    <property type="entry name" value="ATPase_P-type"/>
    <property type="match status" value="2"/>
</dbReference>
<feature type="transmembrane region" description="Helical" evidence="6">
    <location>
        <begin position="769"/>
        <end position="791"/>
    </location>
</feature>
<dbReference type="SFLD" id="SFLDG00002">
    <property type="entry name" value="C1.7:_P-type_atpase_like"/>
    <property type="match status" value="1"/>
</dbReference>
<comment type="caution">
    <text evidence="8">The sequence shown here is derived from an EMBL/GenBank/DDBJ whole genome shotgun (WGS) entry which is preliminary data.</text>
</comment>
<dbReference type="GeneID" id="97193789"/>
<dbReference type="Gene3D" id="3.40.50.1000">
    <property type="entry name" value="HAD superfamily/HAD-like"/>
    <property type="match status" value="1"/>
</dbReference>
<dbReference type="Pfam" id="PF00122">
    <property type="entry name" value="E1-E2_ATPase"/>
    <property type="match status" value="1"/>
</dbReference>
<keyword evidence="9" id="KW-1185">Reference proteome</keyword>
<proteinExistence type="predicted"/>
<feature type="domain" description="P-type ATPase A" evidence="7">
    <location>
        <begin position="124"/>
        <end position="220"/>
    </location>
</feature>
<dbReference type="EMBL" id="QVLX01000002">
    <property type="protein sequence ID" value="RGE88907.1"/>
    <property type="molecule type" value="Genomic_DNA"/>
</dbReference>
<name>A0A3E3K4B5_9FIRM</name>
<keyword evidence="5 6" id="KW-0472">Membrane</keyword>
<feature type="transmembrane region" description="Helical" evidence="6">
    <location>
        <begin position="653"/>
        <end position="671"/>
    </location>
</feature>
<dbReference type="RefSeq" id="WP_034594931.1">
    <property type="nucleotide sequence ID" value="NZ_BAABYU010000002.1"/>
</dbReference>